<protein>
    <recommendedName>
        <fullName evidence="8">LytR family transcriptional attenuator</fullName>
    </recommendedName>
</protein>
<organism evidence="6 7">
    <name type="scientific">Granulimonas faecalis</name>
    <dbReference type="NCBI Taxonomy" id="2894155"/>
    <lineage>
        <taxon>Bacteria</taxon>
        <taxon>Bacillati</taxon>
        <taxon>Actinomycetota</taxon>
        <taxon>Coriobacteriia</taxon>
        <taxon>Coriobacteriales</taxon>
        <taxon>Kribbibacteriaceae</taxon>
        <taxon>Granulimonas</taxon>
    </lineage>
</organism>
<evidence type="ECO:0000256" key="1">
    <source>
        <dbReference type="ARBA" id="ARBA00006068"/>
    </source>
</evidence>
<feature type="region of interest" description="Disordered" evidence="2">
    <location>
        <begin position="343"/>
        <end position="391"/>
    </location>
</feature>
<evidence type="ECO:0008006" key="8">
    <source>
        <dbReference type="Google" id="ProtNLM"/>
    </source>
</evidence>
<dbReference type="AlphaFoldDB" id="A0AAV5B076"/>
<dbReference type="PANTHER" id="PTHR33392:SF6">
    <property type="entry name" value="POLYISOPRENYL-TEICHOIC ACID--PEPTIDOGLYCAN TEICHOIC ACID TRANSFERASE TAGU"/>
    <property type="match status" value="1"/>
</dbReference>
<feature type="compositionally biased region" description="Polar residues" evidence="2">
    <location>
        <begin position="368"/>
        <end position="384"/>
    </location>
</feature>
<dbReference type="InterPro" id="IPR050922">
    <property type="entry name" value="LytR/CpsA/Psr_CW_biosynth"/>
</dbReference>
<reference evidence="6" key="1">
    <citation type="journal article" date="2022" name="Int. J. Syst. Evol. Microbiol.">
        <title>Granulimonas faecalis gen. nov., sp. nov., and Leptogranulimonas caecicola gen. nov., sp. nov., novel lactate-producing Atopobiaceae bacteria isolated from mouse intestines, and an emended description of the family Atopobiaceae.</title>
        <authorList>
            <person name="Morinaga K."/>
            <person name="Kusada H."/>
            <person name="Sakamoto S."/>
            <person name="Murakami T."/>
            <person name="Toyoda A."/>
            <person name="Mori H."/>
            <person name="Meng X.Y."/>
            <person name="Takashino M."/>
            <person name="Murotomi K."/>
            <person name="Tamaki H."/>
        </authorList>
    </citation>
    <scope>NUCLEOTIDE SEQUENCE</scope>
    <source>
        <strain evidence="6">OPF53</strain>
    </source>
</reference>
<comment type="similarity">
    <text evidence="1">Belongs to the LytR/CpsA/Psr (LCP) family.</text>
</comment>
<name>A0AAV5B076_9ACTN</name>
<keyword evidence="3" id="KW-0472">Membrane</keyword>
<dbReference type="Pfam" id="PF03816">
    <property type="entry name" value="LytR_cpsA_psr"/>
    <property type="match status" value="1"/>
</dbReference>
<comment type="caution">
    <text evidence="6">The sequence shown here is derived from an EMBL/GenBank/DDBJ whole genome shotgun (WGS) entry which is preliminary data.</text>
</comment>
<dbReference type="InterPro" id="IPR004474">
    <property type="entry name" value="LytR_CpsA_psr"/>
</dbReference>
<evidence type="ECO:0000259" key="4">
    <source>
        <dbReference type="Pfam" id="PF03816"/>
    </source>
</evidence>
<dbReference type="Pfam" id="PF13399">
    <property type="entry name" value="LytR_C"/>
    <property type="match status" value="1"/>
</dbReference>
<dbReference type="RefSeq" id="WP_204406803.1">
    <property type="nucleotide sequence ID" value="NZ_BQKC01000001.1"/>
</dbReference>
<sequence length="485" mass="51797">MKSKKKARSTAEDAAHLSREDAAGLYAERRRRRSRSKGLKVLALVVVCVVALGAVGAWAYLSNIEGRLNSGVDQKLRGTLTTTEAGDPFYMLLLGVDKSEERAGSAEYGQDSSNYRTDSIMLARIDPKDKQVTLVSLHRDTLVDLGEHGKQKINAAYSLGGPSYTVQVVSRFADVPISHYAEIDFDHFEGIVDALGGIEVDVPIDIDDPYAGEPIKKGLQTLNGAQALTLCRSRHAYDAYGDGDLYRAANQRMVIAAIVKKVLASDPATMTATISSMADAVSTDLSLADILSLANQMKGIDMDKDVYTGMEPTTSSYVNNTWYEICDTEAWKTMMTRVNQGLSPYASADEDPTGTDAGGTVNVKNDGGTDTTLPDSTTFDTNTGADKDGTDYSGTVEVLNGAGEEGLAGRVANSLARYGYDTSAGTARNHYDDTVVVYMNDAGKAKAETVAKVLGGQVNVIDASAGYTSDADVLVVLGTDLRDYS</sequence>
<dbReference type="PANTHER" id="PTHR33392">
    <property type="entry name" value="POLYISOPRENYL-TEICHOIC ACID--PEPTIDOGLYCAN TEICHOIC ACID TRANSFERASE TAGU"/>
    <property type="match status" value="1"/>
</dbReference>
<evidence type="ECO:0000256" key="2">
    <source>
        <dbReference type="SAM" id="MobiDB-lite"/>
    </source>
</evidence>
<evidence type="ECO:0000313" key="7">
    <source>
        <dbReference type="Proteomes" id="UP001055025"/>
    </source>
</evidence>
<dbReference type="Gene3D" id="3.40.630.190">
    <property type="entry name" value="LCP protein"/>
    <property type="match status" value="1"/>
</dbReference>
<dbReference type="Proteomes" id="UP001055025">
    <property type="component" value="Unassembled WGS sequence"/>
</dbReference>
<evidence type="ECO:0000256" key="3">
    <source>
        <dbReference type="SAM" id="Phobius"/>
    </source>
</evidence>
<feature type="domain" description="LytR/CpsA/Psr regulator C-terminal" evidence="5">
    <location>
        <begin position="395"/>
        <end position="480"/>
    </location>
</feature>
<dbReference type="Gene3D" id="3.30.70.2390">
    <property type="match status" value="1"/>
</dbReference>
<dbReference type="InterPro" id="IPR027381">
    <property type="entry name" value="LytR/CpsA/Psr_C"/>
</dbReference>
<evidence type="ECO:0000259" key="5">
    <source>
        <dbReference type="Pfam" id="PF13399"/>
    </source>
</evidence>
<keyword evidence="7" id="KW-1185">Reference proteome</keyword>
<feature type="transmembrane region" description="Helical" evidence="3">
    <location>
        <begin position="39"/>
        <end position="61"/>
    </location>
</feature>
<proteinExistence type="inferred from homology"/>
<keyword evidence="3" id="KW-0812">Transmembrane</keyword>
<evidence type="ECO:0000313" key="6">
    <source>
        <dbReference type="EMBL" id="GJM54747.1"/>
    </source>
</evidence>
<accession>A0AAV5B076</accession>
<keyword evidence="3" id="KW-1133">Transmembrane helix</keyword>
<dbReference type="NCBIfam" id="TIGR00350">
    <property type="entry name" value="lytR_cpsA_psr"/>
    <property type="match status" value="1"/>
</dbReference>
<dbReference type="EMBL" id="BQKC01000001">
    <property type="protein sequence ID" value="GJM54747.1"/>
    <property type="molecule type" value="Genomic_DNA"/>
</dbReference>
<gene>
    <name evidence="6" type="ORF">ATOP_04020</name>
</gene>
<feature type="domain" description="Cell envelope-related transcriptional attenuator" evidence="4">
    <location>
        <begin position="116"/>
        <end position="262"/>
    </location>
</feature>